<dbReference type="OrthoDB" id="4991875at2759"/>
<protein>
    <submittedName>
        <fullName evidence="3">Uncharacterized protein</fullName>
    </submittedName>
</protein>
<evidence type="ECO:0000256" key="2">
    <source>
        <dbReference type="SAM" id="SignalP"/>
    </source>
</evidence>
<sequence>MVRMGSRFCLVALVAALVVGGLAAAEPATSIATVFCVADAYTPVLASVIEADATATEFLLRCGVPFEDGRRRRRGHAANDDLILTHGPSTMALTGRDETCSTRGSGCKLQGSWPARCDFVFVDGEYALWRGHVPLRAELEKLAAATASGGNKRAGVDTAARRSMATRLGGTGTTILDDTTRKTTVRRTTAPIGSRSSAEVKPTDRPRASTTADKGGSAAGVALLGAMLGPATARGVL</sequence>
<feature type="region of interest" description="Disordered" evidence="1">
    <location>
        <begin position="170"/>
        <end position="216"/>
    </location>
</feature>
<evidence type="ECO:0000313" key="3">
    <source>
        <dbReference type="EMBL" id="PNY28709.1"/>
    </source>
</evidence>
<reference evidence="3 4" key="1">
    <citation type="submission" date="2017-08" db="EMBL/GenBank/DDBJ databases">
        <title>Harnessing the power of phylogenomics to disentangle the directionality and signatures of interkingdom host jumping in the parasitic fungal genus Tolypocladium.</title>
        <authorList>
            <person name="Quandt C.A."/>
            <person name="Patterson W."/>
            <person name="Spatafora J.W."/>
        </authorList>
    </citation>
    <scope>NUCLEOTIDE SEQUENCE [LARGE SCALE GENOMIC DNA]</scope>
    <source>
        <strain evidence="3 4">CBS 113982</strain>
    </source>
</reference>
<dbReference type="Proteomes" id="UP000236621">
    <property type="component" value="Unassembled WGS sequence"/>
</dbReference>
<dbReference type="EMBL" id="NRSZ01000222">
    <property type="protein sequence ID" value="PNY28709.1"/>
    <property type="molecule type" value="Genomic_DNA"/>
</dbReference>
<proteinExistence type="predicted"/>
<accession>A0A2K3QME9</accession>
<feature type="chain" id="PRO_5014353165" evidence="2">
    <location>
        <begin position="25"/>
        <end position="237"/>
    </location>
</feature>
<feature type="signal peptide" evidence="2">
    <location>
        <begin position="1"/>
        <end position="24"/>
    </location>
</feature>
<keyword evidence="2" id="KW-0732">Signal</keyword>
<name>A0A2K3QME9_9HYPO</name>
<evidence type="ECO:0000313" key="4">
    <source>
        <dbReference type="Proteomes" id="UP000236621"/>
    </source>
</evidence>
<gene>
    <name evidence="3" type="ORF">TCAP_01364</name>
</gene>
<evidence type="ECO:0000256" key="1">
    <source>
        <dbReference type="SAM" id="MobiDB-lite"/>
    </source>
</evidence>
<organism evidence="3 4">
    <name type="scientific">Tolypocladium capitatum</name>
    <dbReference type="NCBI Taxonomy" id="45235"/>
    <lineage>
        <taxon>Eukaryota</taxon>
        <taxon>Fungi</taxon>
        <taxon>Dikarya</taxon>
        <taxon>Ascomycota</taxon>
        <taxon>Pezizomycotina</taxon>
        <taxon>Sordariomycetes</taxon>
        <taxon>Hypocreomycetidae</taxon>
        <taxon>Hypocreales</taxon>
        <taxon>Ophiocordycipitaceae</taxon>
        <taxon>Tolypocladium</taxon>
    </lineage>
</organism>
<dbReference type="AlphaFoldDB" id="A0A2K3QME9"/>
<keyword evidence="4" id="KW-1185">Reference proteome</keyword>
<comment type="caution">
    <text evidence="3">The sequence shown here is derived from an EMBL/GenBank/DDBJ whole genome shotgun (WGS) entry which is preliminary data.</text>
</comment>